<evidence type="ECO:0000313" key="5">
    <source>
        <dbReference type="EMBL" id="JAG49277.1"/>
    </source>
</evidence>
<evidence type="ECO:0000259" key="2">
    <source>
        <dbReference type="Pfam" id="PF05020"/>
    </source>
</evidence>
<dbReference type="PANTHER" id="PTHR12710">
    <property type="entry name" value="NUCLEAR PROTEIN LOCALIZATION 4"/>
    <property type="match status" value="1"/>
</dbReference>
<dbReference type="InterPro" id="IPR016563">
    <property type="entry name" value="Npl4"/>
</dbReference>
<proteinExistence type="predicted"/>
<dbReference type="GO" id="GO:0006511">
    <property type="term" value="P:ubiquitin-dependent protein catabolic process"/>
    <property type="evidence" value="ECO:0007669"/>
    <property type="project" value="InterPro"/>
</dbReference>
<evidence type="ECO:0000256" key="1">
    <source>
        <dbReference type="SAM" id="MobiDB-lite"/>
    </source>
</evidence>
<evidence type="ECO:0000313" key="4">
    <source>
        <dbReference type="EMBL" id="JAG11869.1"/>
    </source>
</evidence>
<dbReference type="PANTHER" id="PTHR12710:SF0">
    <property type="entry name" value="NUCLEAR PROTEIN LOCALIZATION PROTEIN 4 HOMOLOG"/>
    <property type="match status" value="1"/>
</dbReference>
<reference evidence="5" key="3">
    <citation type="submission" date="2014-09" db="EMBL/GenBank/DDBJ databases">
        <authorList>
            <person name="Magalhaes I.L.F."/>
            <person name="Oliveira U."/>
            <person name="Santos F.R."/>
            <person name="Vidigal T.H.D.A."/>
            <person name="Brescovit A.D."/>
            <person name="Santos A.J."/>
        </authorList>
    </citation>
    <scope>NUCLEOTIDE SEQUENCE</scope>
</reference>
<dbReference type="SUPFAM" id="SSF54236">
    <property type="entry name" value="Ubiquitin-like"/>
    <property type="match status" value="1"/>
</dbReference>
<dbReference type="Pfam" id="PF05020">
    <property type="entry name" value="zf-NPL4"/>
    <property type="match status" value="1"/>
</dbReference>
<dbReference type="GO" id="GO:0043130">
    <property type="term" value="F:ubiquitin binding"/>
    <property type="evidence" value="ECO:0007669"/>
    <property type="project" value="TreeGrafter"/>
</dbReference>
<dbReference type="AlphaFoldDB" id="A0A0A9WVS7"/>
<dbReference type="GO" id="GO:0005634">
    <property type="term" value="C:nucleus"/>
    <property type="evidence" value="ECO:0007669"/>
    <property type="project" value="TreeGrafter"/>
</dbReference>
<gene>
    <name evidence="4" type="ORF">CM83_35326</name>
</gene>
<evidence type="ECO:0000259" key="3">
    <source>
        <dbReference type="Pfam" id="PF11543"/>
    </source>
</evidence>
<feature type="region of interest" description="Disordered" evidence="1">
    <location>
        <begin position="85"/>
        <end position="134"/>
    </location>
</feature>
<dbReference type="EMBL" id="GBHO01031735">
    <property type="protein sequence ID" value="JAG11869.1"/>
    <property type="molecule type" value="Transcribed_RNA"/>
</dbReference>
<dbReference type="InterPro" id="IPR024682">
    <property type="entry name" value="Npl4_Ub-like_dom"/>
</dbReference>
<accession>A0A0A9WVS7</accession>
<name>A0A0A9WVS7_LYGHE</name>
<dbReference type="InterPro" id="IPR029071">
    <property type="entry name" value="Ubiquitin-like_domsf"/>
</dbReference>
<feature type="compositionally biased region" description="Low complexity" evidence="1">
    <location>
        <begin position="89"/>
        <end position="109"/>
    </location>
</feature>
<reference evidence="4" key="2">
    <citation type="submission" date="2014-07" db="EMBL/GenBank/DDBJ databases">
        <authorList>
            <person name="Hull J."/>
        </authorList>
    </citation>
    <scope>NUCLEOTIDE SEQUENCE</scope>
</reference>
<protein>
    <recommendedName>
        <fullName evidence="6">Nuclear protein localization protein 4</fullName>
    </recommendedName>
</protein>
<sequence length="330" mass="37168">MSNAKNIVLRVQTPEGTKRIDVCPGDSIKSVYDKVFNAFSLRTYNFTLYKNRNNKDEVVSSKKTTVASKDLKHGDVLYLQSHDGSSLFPQQQSTSGSSTSQSTPSGDPGFDPQEGMSSSNLGPPVKSSNMASSGLSSNFVEDEVDKTLGAMDGKILRQRDQKLCHHNANGCCIHCSPLEPYDEAYLREHNVKHLSFHSYLRKLTGGVDRGKFVALENTSCRIKPGCKDHPPWPKGICSKCQPSAITLNRQAYRHVDNVMFENPEIVERFLEYWRNSGHQRMGYLYGNMKCMEMYRLGFAQLWLSSMSLLRKQPETKSSSSPTRMKIWLMS</sequence>
<dbReference type="GO" id="GO:0031625">
    <property type="term" value="F:ubiquitin protein ligase binding"/>
    <property type="evidence" value="ECO:0007669"/>
    <property type="project" value="TreeGrafter"/>
</dbReference>
<reference evidence="4" key="1">
    <citation type="journal article" date="2014" name="PLoS ONE">
        <title>Transcriptome-Based Identification of ABC Transporters in the Western Tarnished Plant Bug Lygus hesperus.</title>
        <authorList>
            <person name="Hull J.J."/>
            <person name="Chaney K."/>
            <person name="Geib S.M."/>
            <person name="Fabrick J.A."/>
            <person name="Brent C.S."/>
            <person name="Walsh D."/>
            <person name="Lavine L.C."/>
        </authorList>
    </citation>
    <scope>NUCLEOTIDE SEQUENCE</scope>
</reference>
<dbReference type="Pfam" id="PF11543">
    <property type="entry name" value="UN_NPL4"/>
    <property type="match status" value="1"/>
</dbReference>
<dbReference type="InterPro" id="IPR007716">
    <property type="entry name" value="NPL4_Zn-bd_put"/>
</dbReference>
<feature type="domain" description="Nuclear pore localisation protein Npl4 ubiquitin-like" evidence="3">
    <location>
        <begin position="5"/>
        <end position="81"/>
    </location>
</feature>
<dbReference type="EMBL" id="GBRD01016549">
    <property type="protein sequence ID" value="JAG49277.1"/>
    <property type="molecule type" value="Transcribed_RNA"/>
</dbReference>
<organism evidence="4">
    <name type="scientific">Lygus hesperus</name>
    <name type="common">Western plant bug</name>
    <dbReference type="NCBI Taxonomy" id="30085"/>
    <lineage>
        <taxon>Eukaryota</taxon>
        <taxon>Metazoa</taxon>
        <taxon>Ecdysozoa</taxon>
        <taxon>Arthropoda</taxon>
        <taxon>Hexapoda</taxon>
        <taxon>Insecta</taxon>
        <taxon>Pterygota</taxon>
        <taxon>Neoptera</taxon>
        <taxon>Paraneoptera</taxon>
        <taxon>Hemiptera</taxon>
        <taxon>Heteroptera</taxon>
        <taxon>Panheteroptera</taxon>
        <taxon>Cimicomorpha</taxon>
        <taxon>Miridae</taxon>
        <taxon>Mirini</taxon>
        <taxon>Lygus</taxon>
    </lineage>
</organism>
<dbReference type="Gene3D" id="3.10.20.90">
    <property type="entry name" value="Phosphatidylinositol 3-kinase Catalytic Subunit, Chain A, domain 1"/>
    <property type="match status" value="1"/>
</dbReference>
<evidence type="ECO:0008006" key="6">
    <source>
        <dbReference type="Google" id="ProtNLM"/>
    </source>
</evidence>
<feature type="domain" description="NPL4 zinc-binding putative" evidence="2">
    <location>
        <begin position="141"/>
        <end position="277"/>
    </location>
</feature>